<keyword evidence="3" id="KW-1185">Reference proteome</keyword>
<dbReference type="PANTHER" id="PTHR46554:SF2">
    <property type="entry name" value="TFIIS N-TERMINAL DOMAIN-CONTAINING PROTEIN"/>
    <property type="match status" value="1"/>
</dbReference>
<name>A0ABD3H2S5_9MARC</name>
<dbReference type="AlphaFoldDB" id="A0ABD3H2S5"/>
<organism evidence="2 3">
    <name type="scientific">Riccia sorocarpa</name>
    <dbReference type="NCBI Taxonomy" id="122646"/>
    <lineage>
        <taxon>Eukaryota</taxon>
        <taxon>Viridiplantae</taxon>
        <taxon>Streptophyta</taxon>
        <taxon>Embryophyta</taxon>
        <taxon>Marchantiophyta</taxon>
        <taxon>Marchantiopsida</taxon>
        <taxon>Marchantiidae</taxon>
        <taxon>Marchantiales</taxon>
        <taxon>Ricciaceae</taxon>
        <taxon>Riccia</taxon>
    </lineage>
</organism>
<dbReference type="EMBL" id="JBJQOH010000006">
    <property type="protein sequence ID" value="KAL3685251.1"/>
    <property type="molecule type" value="Genomic_DNA"/>
</dbReference>
<evidence type="ECO:0000313" key="3">
    <source>
        <dbReference type="Proteomes" id="UP001633002"/>
    </source>
</evidence>
<accession>A0ABD3H2S5</accession>
<comment type="caution">
    <text evidence="2">The sequence shown here is derived from an EMBL/GenBank/DDBJ whole genome shotgun (WGS) entry which is preliminary data.</text>
</comment>
<proteinExistence type="predicted"/>
<evidence type="ECO:0000313" key="2">
    <source>
        <dbReference type="EMBL" id="KAL3685251.1"/>
    </source>
</evidence>
<feature type="region of interest" description="Disordered" evidence="1">
    <location>
        <begin position="150"/>
        <end position="170"/>
    </location>
</feature>
<protein>
    <submittedName>
        <fullName evidence="2">Uncharacterized protein</fullName>
    </submittedName>
</protein>
<dbReference type="PANTHER" id="PTHR46554">
    <property type="entry name" value="MEDIATOR OF RNA POLYMERASE II TRANSCRIPTION SUBUNIT 26A-RELATED"/>
    <property type="match status" value="1"/>
</dbReference>
<sequence length="170" mass="18437">MWSGSTHTDKFSELALVSCSSWMDLVYEWVRTCQQSKLTANDGAIKFFQEKISLESLKEKEGLPSPPLDDGALLAGRTISLEMSQVGQVSPLLGFDFLDDDLSEFPCGAAAWSSPHSSNLSDDFATNLVLEAKKQRTVLAIDFADLPKAGPKSARPLQAHHVKPGRTGVG</sequence>
<dbReference type="Proteomes" id="UP001633002">
    <property type="component" value="Unassembled WGS sequence"/>
</dbReference>
<gene>
    <name evidence="2" type="ORF">R1sor_003273</name>
</gene>
<reference evidence="2 3" key="1">
    <citation type="submission" date="2024-09" db="EMBL/GenBank/DDBJ databases">
        <title>Chromosome-scale assembly of Riccia sorocarpa.</title>
        <authorList>
            <person name="Paukszto L."/>
        </authorList>
    </citation>
    <scope>NUCLEOTIDE SEQUENCE [LARGE SCALE GENOMIC DNA]</scope>
    <source>
        <strain evidence="2">LP-2024</strain>
        <tissue evidence="2">Aerial parts of the thallus</tissue>
    </source>
</reference>
<evidence type="ECO:0000256" key="1">
    <source>
        <dbReference type="SAM" id="MobiDB-lite"/>
    </source>
</evidence>